<gene>
    <name evidence="2" type="ORF">HBO26_04215</name>
</gene>
<dbReference type="InterPro" id="IPR052345">
    <property type="entry name" value="Rad_response_metalloprotease"/>
</dbReference>
<dbReference type="SMART" id="SM00530">
    <property type="entry name" value="HTH_XRE"/>
    <property type="match status" value="1"/>
</dbReference>
<dbReference type="EMBL" id="JAAQXV010000001">
    <property type="protein sequence ID" value="NMZ78510.1"/>
    <property type="molecule type" value="Genomic_DNA"/>
</dbReference>
<dbReference type="InterPro" id="IPR001387">
    <property type="entry name" value="Cro/C1-type_HTH"/>
</dbReference>
<sequence>MAQVNPKILVWARETAGLSEDEASKALKLGGSRLSGSETLGQYESGEKQLSRPLLLNMAKVYRRPLLTFYLQAPPRSGERGEDFRTIPEDRRIEEQGKLDALVRDVYVRQRLVKSALEDADEANELAFVGSLTSDLPIDMAKRKICEDLNFDLERFRKLRTVEDSFSYLRELTEARGVFVLLIGNLGTHHSNISADVFRGFALADRTSPFIVINDQDAKTAWSFTLLHELAHIYLGQTGISGGFSEIKIERYCNEIASQILLPREEISSQEFDSSNLESFIKDICRFAAARKISGSMVSYVLFLLGKVPKSKWIEASEKLQELWRKEKEGKKNSEKKGAPDYYVVRRHRVGSALVNLVGRSMGEGILTATKAAKVLGVSPGNVPAMVGMR</sequence>
<feature type="domain" description="HTH cro/C1-type" evidence="1">
    <location>
        <begin position="8"/>
        <end position="69"/>
    </location>
</feature>
<proteinExistence type="predicted"/>
<evidence type="ECO:0000313" key="3">
    <source>
        <dbReference type="Proteomes" id="UP000548707"/>
    </source>
</evidence>
<organism evidence="2 3">
    <name type="scientific">Pseudomonas mandelii</name>
    <dbReference type="NCBI Taxonomy" id="75612"/>
    <lineage>
        <taxon>Bacteria</taxon>
        <taxon>Pseudomonadati</taxon>
        <taxon>Pseudomonadota</taxon>
        <taxon>Gammaproteobacteria</taxon>
        <taxon>Pseudomonadales</taxon>
        <taxon>Pseudomonadaceae</taxon>
        <taxon>Pseudomonas</taxon>
    </lineage>
</organism>
<dbReference type="PANTHER" id="PTHR43236">
    <property type="entry name" value="ANTITOXIN HIGA1"/>
    <property type="match status" value="1"/>
</dbReference>
<protein>
    <submittedName>
        <fullName evidence="2">ImmA/IrrE family metallo-endopeptidase</fullName>
    </submittedName>
</protein>
<dbReference type="Pfam" id="PF06114">
    <property type="entry name" value="Peptidase_M78"/>
    <property type="match status" value="1"/>
</dbReference>
<dbReference type="InterPro" id="IPR010359">
    <property type="entry name" value="IrrE_HExxH"/>
</dbReference>
<evidence type="ECO:0000259" key="1">
    <source>
        <dbReference type="SMART" id="SM00530"/>
    </source>
</evidence>
<accession>A0AB36CTH7</accession>
<dbReference type="Proteomes" id="UP000548707">
    <property type="component" value="Unassembled WGS sequence"/>
</dbReference>
<dbReference type="AlphaFoldDB" id="A0AB36CTH7"/>
<dbReference type="CDD" id="cd00093">
    <property type="entry name" value="HTH_XRE"/>
    <property type="match status" value="1"/>
</dbReference>
<dbReference type="RefSeq" id="WP_102595864.1">
    <property type="nucleotide sequence ID" value="NZ_JAAQXV010000001.1"/>
</dbReference>
<dbReference type="Gene3D" id="1.10.10.2910">
    <property type="match status" value="1"/>
</dbReference>
<dbReference type="PANTHER" id="PTHR43236:SF2">
    <property type="entry name" value="BLL0069 PROTEIN"/>
    <property type="match status" value="1"/>
</dbReference>
<evidence type="ECO:0000313" key="2">
    <source>
        <dbReference type="EMBL" id="NMZ78510.1"/>
    </source>
</evidence>
<name>A0AB36CTH7_9PSED</name>
<comment type="caution">
    <text evidence="2">The sequence shown here is derived from an EMBL/GenBank/DDBJ whole genome shotgun (WGS) entry which is preliminary data.</text>
</comment>
<reference evidence="2 3" key="1">
    <citation type="journal article" date="2020" name="Front. Microbiol.">
        <title>Genetic Organization of the aprX-lipA2 Operon Affects the Proteolytic Potential of Pseudomonas Species in Milk.</title>
        <authorList>
            <person name="Maier C."/>
            <person name="Huptas C."/>
            <person name="von Neubeck M."/>
            <person name="Scherer S."/>
            <person name="Wenning M."/>
            <person name="Lucking G."/>
        </authorList>
    </citation>
    <scope>NUCLEOTIDE SEQUENCE [LARGE SCALE GENOMIC DNA]</scope>
    <source>
        <strain evidence="2 3">WS 5114</strain>
    </source>
</reference>